<dbReference type="InterPro" id="IPR052974">
    <property type="entry name" value="GH79_Enzymes"/>
</dbReference>
<dbReference type="PANTHER" id="PTHR36183:SF2">
    <property type="entry name" value="BETA-GLUCURONIDASE C-TERMINAL DOMAIN-CONTAINING PROTEIN"/>
    <property type="match status" value="1"/>
</dbReference>
<dbReference type="InterPro" id="IPR031728">
    <property type="entry name" value="GlcAase_C"/>
</dbReference>
<dbReference type="OrthoDB" id="2796951at2759"/>
<dbReference type="SUPFAM" id="SSF51445">
    <property type="entry name" value="(Trans)glycosidases"/>
    <property type="match status" value="1"/>
</dbReference>
<sequence length="526" mass="55617">MFVSFCTSLLIELSIFATLATSLDVTISVTAPTSAATISTSLVSFSLEQDRWTDFSGTTARNQFFFNVLDNLKQLTGSPPNIRIGADSEDHTNFNPNVQFSQTIFPAISSTFPYPEATNITVGDTYYQTAKFLPPGTHVVWGVNFGQNNITAATLEATSIAKAFKTSDITNAGISLDAIEIGNEADLYKSNGDRASSYTSTQYTKEWTTFATQVISAAGITSSSHTKLWGAAFAGSSTTTTGFSPQAIFSEGILSSTPGALISTISQHHYSGSFCSGSGGLLQDLMTKSTIRGNLTTFKPDITATRAKGLDYVLGETNSYSCHGAPGVSNAAGAAIWGLDYLLFATQIGISKVFFHEGIGYKYNAIQPATLTRSITDGSTLSPPLAPHVQPLYYAAVIAAEAIGNSGNTHSVELALNDTSISGYGFYEGTKLVRAVLINSKAFLKADTSARTTTHINLKFTGTAPTKATVKRLAIGRADDTSGVKWGGQTYETSDGRASGAITTQSISVADGVDISETEVIMLSFT</sequence>
<dbReference type="Gene3D" id="3.20.20.80">
    <property type="entry name" value="Glycosidases"/>
    <property type="match status" value="1"/>
</dbReference>
<dbReference type="InterPro" id="IPR017853">
    <property type="entry name" value="GH"/>
</dbReference>
<dbReference type="PANTHER" id="PTHR36183">
    <property type="entry name" value="BETA-GLUCURONIDASE"/>
    <property type="match status" value="1"/>
</dbReference>
<feature type="chain" id="PRO_5022984431" evidence="1">
    <location>
        <begin position="23"/>
        <end position="526"/>
    </location>
</feature>
<name>A0A5C3LTS4_9AGAR</name>
<evidence type="ECO:0000256" key="1">
    <source>
        <dbReference type="SAM" id="SignalP"/>
    </source>
</evidence>
<dbReference type="GO" id="GO:0016787">
    <property type="term" value="F:hydrolase activity"/>
    <property type="evidence" value="ECO:0007669"/>
    <property type="project" value="UniProtKB-KW"/>
</dbReference>
<dbReference type="AlphaFoldDB" id="A0A5C3LTS4"/>
<reference evidence="3 4" key="1">
    <citation type="journal article" date="2019" name="Nat. Ecol. Evol.">
        <title>Megaphylogeny resolves global patterns of mushroom evolution.</title>
        <authorList>
            <person name="Varga T."/>
            <person name="Krizsan K."/>
            <person name="Foldi C."/>
            <person name="Dima B."/>
            <person name="Sanchez-Garcia M."/>
            <person name="Sanchez-Ramirez S."/>
            <person name="Szollosi G.J."/>
            <person name="Szarkandi J.G."/>
            <person name="Papp V."/>
            <person name="Albert L."/>
            <person name="Andreopoulos W."/>
            <person name="Angelini C."/>
            <person name="Antonin V."/>
            <person name="Barry K.W."/>
            <person name="Bougher N.L."/>
            <person name="Buchanan P."/>
            <person name="Buyck B."/>
            <person name="Bense V."/>
            <person name="Catcheside P."/>
            <person name="Chovatia M."/>
            <person name="Cooper J."/>
            <person name="Damon W."/>
            <person name="Desjardin D."/>
            <person name="Finy P."/>
            <person name="Geml J."/>
            <person name="Haridas S."/>
            <person name="Hughes K."/>
            <person name="Justo A."/>
            <person name="Karasinski D."/>
            <person name="Kautmanova I."/>
            <person name="Kiss B."/>
            <person name="Kocsube S."/>
            <person name="Kotiranta H."/>
            <person name="LaButti K.M."/>
            <person name="Lechner B.E."/>
            <person name="Liimatainen K."/>
            <person name="Lipzen A."/>
            <person name="Lukacs Z."/>
            <person name="Mihaltcheva S."/>
            <person name="Morgado L.N."/>
            <person name="Niskanen T."/>
            <person name="Noordeloos M.E."/>
            <person name="Ohm R.A."/>
            <person name="Ortiz-Santana B."/>
            <person name="Ovrebo C."/>
            <person name="Racz N."/>
            <person name="Riley R."/>
            <person name="Savchenko A."/>
            <person name="Shiryaev A."/>
            <person name="Soop K."/>
            <person name="Spirin V."/>
            <person name="Szebenyi C."/>
            <person name="Tomsovsky M."/>
            <person name="Tulloss R.E."/>
            <person name="Uehling J."/>
            <person name="Grigoriev I.V."/>
            <person name="Vagvolgyi C."/>
            <person name="Papp T."/>
            <person name="Martin F.M."/>
            <person name="Miettinen O."/>
            <person name="Hibbett D.S."/>
            <person name="Nagy L.G."/>
        </authorList>
    </citation>
    <scope>NUCLEOTIDE SEQUENCE [LARGE SCALE GENOMIC DNA]</scope>
    <source>
        <strain evidence="3 4">CBS 166.37</strain>
    </source>
</reference>
<organism evidence="3 4">
    <name type="scientific">Crucibulum laeve</name>
    <dbReference type="NCBI Taxonomy" id="68775"/>
    <lineage>
        <taxon>Eukaryota</taxon>
        <taxon>Fungi</taxon>
        <taxon>Dikarya</taxon>
        <taxon>Basidiomycota</taxon>
        <taxon>Agaricomycotina</taxon>
        <taxon>Agaricomycetes</taxon>
        <taxon>Agaricomycetidae</taxon>
        <taxon>Agaricales</taxon>
        <taxon>Agaricineae</taxon>
        <taxon>Nidulariaceae</taxon>
        <taxon>Crucibulum</taxon>
    </lineage>
</organism>
<proteinExistence type="predicted"/>
<evidence type="ECO:0000259" key="2">
    <source>
        <dbReference type="Pfam" id="PF16862"/>
    </source>
</evidence>
<dbReference type="Proteomes" id="UP000308652">
    <property type="component" value="Unassembled WGS sequence"/>
</dbReference>
<feature type="signal peptide" evidence="1">
    <location>
        <begin position="1"/>
        <end position="22"/>
    </location>
</feature>
<dbReference type="EMBL" id="ML213622">
    <property type="protein sequence ID" value="TFK35368.1"/>
    <property type="molecule type" value="Genomic_DNA"/>
</dbReference>
<keyword evidence="4" id="KW-1185">Reference proteome</keyword>
<keyword evidence="3" id="KW-0378">Hydrolase</keyword>
<keyword evidence="1" id="KW-0732">Signal</keyword>
<feature type="domain" description="Beta-glucuronidase C-terminal" evidence="2">
    <location>
        <begin position="423"/>
        <end position="521"/>
    </location>
</feature>
<dbReference type="Pfam" id="PF16862">
    <property type="entry name" value="Glyco_hydro_79C"/>
    <property type="match status" value="1"/>
</dbReference>
<accession>A0A5C3LTS4</accession>
<evidence type="ECO:0000313" key="4">
    <source>
        <dbReference type="Proteomes" id="UP000308652"/>
    </source>
</evidence>
<gene>
    <name evidence="3" type="ORF">BDQ12DRAFT_611838</name>
</gene>
<protein>
    <submittedName>
        <fullName evidence="3">Glycoside hydrolase family 79 protein</fullName>
    </submittedName>
</protein>
<evidence type="ECO:0000313" key="3">
    <source>
        <dbReference type="EMBL" id="TFK35368.1"/>
    </source>
</evidence>